<dbReference type="Proteomes" id="UP000241808">
    <property type="component" value="Unassembled WGS sequence"/>
</dbReference>
<feature type="region of interest" description="Disordered" evidence="1">
    <location>
        <begin position="1"/>
        <end position="21"/>
    </location>
</feature>
<gene>
    <name evidence="2" type="ORF">C8P69_102546</name>
</gene>
<evidence type="ECO:0000256" key="1">
    <source>
        <dbReference type="SAM" id="MobiDB-lite"/>
    </source>
</evidence>
<keyword evidence="3" id="KW-1185">Reference proteome</keyword>
<reference evidence="2 3" key="1">
    <citation type="submission" date="2018-04" db="EMBL/GenBank/DDBJ databases">
        <title>Genomic Encyclopedia of Archaeal and Bacterial Type Strains, Phase II (KMG-II): from individual species to whole genera.</title>
        <authorList>
            <person name="Goeker M."/>
        </authorList>
    </citation>
    <scope>NUCLEOTIDE SEQUENCE [LARGE SCALE GENOMIC DNA]</scope>
    <source>
        <strain evidence="2 3">DSM 25521</strain>
    </source>
</reference>
<name>A0A2T4ZGV4_9HYPH</name>
<dbReference type="AlphaFoldDB" id="A0A2T4ZGV4"/>
<accession>A0A2T4ZGV4</accession>
<dbReference type="RefSeq" id="WP_146167295.1">
    <property type="nucleotide sequence ID" value="NZ_PZZL01000002.1"/>
</dbReference>
<evidence type="ECO:0008006" key="4">
    <source>
        <dbReference type="Google" id="ProtNLM"/>
    </source>
</evidence>
<proteinExistence type="predicted"/>
<protein>
    <recommendedName>
        <fullName evidence="4">Recombinase</fullName>
    </recommendedName>
</protein>
<feature type="compositionally biased region" description="Basic and acidic residues" evidence="1">
    <location>
        <begin position="1"/>
        <end position="10"/>
    </location>
</feature>
<dbReference type="OrthoDB" id="8163580at2"/>
<sequence>MTGSRPDHKPPASTASARCHTAKRQTAELAALFQAYVEALHPLVSDMVRAGLSPDETAAALNRRGIPCWGRDRWTPSLVRTVLRQRP</sequence>
<organism evidence="2 3">
    <name type="scientific">Phreatobacter oligotrophus</name>
    <dbReference type="NCBI Taxonomy" id="1122261"/>
    <lineage>
        <taxon>Bacteria</taxon>
        <taxon>Pseudomonadati</taxon>
        <taxon>Pseudomonadota</taxon>
        <taxon>Alphaproteobacteria</taxon>
        <taxon>Hyphomicrobiales</taxon>
        <taxon>Phreatobacteraceae</taxon>
        <taxon>Phreatobacter</taxon>
    </lineage>
</organism>
<evidence type="ECO:0000313" key="3">
    <source>
        <dbReference type="Proteomes" id="UP000241808"/>
    </source>
</evidence>
<dbReference type="EMBL" id="PZZL01000002">
    <property type="protein sequence ID" value="PTM61159.1"/>
    <property type="molecule type" value="Genomic_DNA"/>
</dbReference>
<comment type="caution">
    <text evidence="2">The sequence shown here is derived from an EMBL/GenBank/DDBJ whole genome shotgun (WGS) entry which is preliminary data.</text>
</comment>
<evidence type="ECO:0000313" key="2">
    <source>
        <dbReference type="EMBL" id="PTM61159.1"/>
    </source>
</evidence>